<reference evidence="2" key="1">
    <citation type="journal article" date="2023" name="Nat. Plants">
        <title>Single-cell RNA sequencing provides a high-resolution roadmap for understanding the multicellular compartmentation of specialized metabolism.</title>
        <authorList>
            <person name="Sun S."/>
            <person name="Shen X."/>
            <person name="Li Y."/>
            <person name="Li Y."/>
            <person name="Wang S."/>
            <person name="Li R."/>
            <person name="Zhang H."/>
            <person name="Shen G."/>
            <person name="Guo B."/>
            <person name="Wei J."/>
            <person name="Xu J."/>
            <person name="St-Pierre B."/>
            <person name="Chen S."/>
            <person name="Sun C."/>
        </authorList>
    </citation>
    <scope>NUCLEOTIDE SEQUENCE [LARGE SCALE GENOMIC DNA]</scope>
</reference>
<organism evidence="1 2">
    <name type="scientific">Catharanthus roseus</name>
    <name type="common">Madagascar periwinkle</name>
    <name type="synonym">Vinca rosea</name>
    <dbReference type="NCBI Taxonomy" id="4058"/>
    <lineage>
        <taxon>Eukaryota</taxon>
        <taxon>Viridiplantae</taxon>
        <taxon>Streptophyta</taxon>
        <taxon>Embryophyta</taxon>
        <taxon>Tracheophyta</taxon>
        <taxon>Spermatophyta</taxon>
        <taxon>Magnoliopsida</taxon>
        <taxon>eudicotyledons</taxon>
        <taxon>Gunneridae</taxon>
        <taxon>Pentapetalae</taxon>
        <taxon>asterids</taxon>
        <taxon>lamiids</taxon>
        <taxon>Gentianales</taxon>
        <taxon>Apocynaceae</taxon>
        <taxon>Rauvolfioideae</taxon>
        <taxon>Vinceae</taxon>
        <taxon>Catharanthinae</taxon>
        <taxon>Catharanthus</taxon>
    </lineage>
</organism>
<accession>A0ACC0AWU9</accession>
<comment type="caution">
    <text evidence="1">The sequence shown here is derived from an EMBL/GenBank/DDBJ whole genome shotgun (WGS) entry which is preliminary data.</text>
</comment>
<evidence type="ECO:0000313" key="2">
    <source>
        <dbReference type="Proteomes" id="UP001060085"/>
    </source>
</evidence>
<evidence type="ECO:0000313" key="1">
    <source>
        <dbReference type="EMBL" id="KAI5664604.1"/>
    </source>
</evidence>
<keyword evidence="2" id="KW-1185">Reference proteome</keyword>
<proteinExistence type="predicted"/>
<protein>
    <submittedName>
        <fullName evidence="1">Uncharacterized protein</fullName>
    </submittedName>
</protein>
<gene>
    <name evidence="1" type="ORF">M9H77_23927</name>
</gene>
<sequence>MSGLLTPFTLPSAYDVREAHEVGDPVSSSTLYHRHPPFLESEVSQRPNENKGTKLPSKKRGLSLDEKREKMLQIFYESQDFFLLKELEKLGPKKGVITQSVKDVIQSLVDDDLVLKDKIGTSVYFWSLPSCAGNQLRNVRQKLESDLQSSKKRYADLAEQCNALKKGREDSDEREKALDELKAAERKHNELKEEIGQYADNDPAIFEAMSKGLFTPGSTYSDVYAYFTAEKAIEVSHAAANRWTDNIFTLKQWCSNNFPQAKEQLDHLYSEVPLLSKYRMLKRQEAPLDHLIHNSRRKKKYFCYHLMDQDPVYVTCTLAAGARTGITSVVSISKAKRIIRICIQTGKSKEVRGDFASVGIG</sequence>
<name>A0ACC0AWU9_CATRO</name>
<dbReference type="EMBL" id="CM044705">
    <property type="protein sequence ID" value="KAI5664604.1"/>
    <property type="molecule type" value="Genomic_DNA"/>
</dbReference>
<dbReference type="Proteomes" id="UP001060085">
    <property type="component" value="Linkage Group LG05"/>
</dbReference>